<dbReference type="AlphaFoldDB" id="A0A871R549"/>
<dbReference type="GO" id="GO:0005546">
    <property type="term" value="F:phosphatidylinositol-4,5-bisphosphate binding"/>
    <property type="evidence" value="ECO:0007669"/>
    <property type="project" value="TreeGrafter"/>
</dbReference>
<dbReference type="InterPro" id="IPR011993">
    <property type="entry name" value="PH-like_dom_sf"/>
</dbReference>
<feature type="region of interest" description="Disordered" evidence="2">
    <location>
        <begin position="487"/>
        <end position="511"/>
    </location>
</feature>
<proteinExistence type="inferred from homology"/>
<name>A0A871R549_DEKBR</name>
<dbReference type="GeneID" id="64575435"/>
<feature type="region of interest" description="Disordered" evidence="2">
    <location>
        <begin position="569"/>
        <end position="594"/>
    </location>
</feature>
<feature type="region of interest" description="Disordered" evidence="2">
    <location>
        <begin position="250"/>
        <end position="306"/>
    </location>
</feature>
<dbReference type="GO" id="GO:0005886">
    <property type="term" value="C:plasma membrane"/>
    <property type="evidence" value="ECO:0007669"/>
    <property type="project" value="TreeGrafter"/>
</dbReference>
<organism evidence="5 6">
    <name type="scientific">Dekkera bruxellensis</name>
    <name type="common">Brettanomyces custersii</name>
    <dbReference type="NCBI Taxonomy" id="5007"/>
    <lineage>
        <taxon>Eukaryota</taxon>
        <taxon>Fungi</taxon>
        <taxon>Dikarya</taxon>
        <taxon>Ascomycota</taxon>
        <taxon>Saccharomycotina</taxon>
        <taxon>Pichiomycetes</taxon>
        <taxon>Pichiales</taxon>
        <taxon>Pichiaceae</taxon>
        <taxon>Brettanomyces</taxon>
    </lineage>
</organism>
<evidence type="ECO:0000259" key="3">
    <source>
        <dbReference type="Pfam" id="PF16978"/>
    </source>
</evidence>
<reference evidence="5" key="2">
    <citation type="journal article" name="BMC Genomics">
        <title>New genome assemblies reveal patterns of domestication and adaptation across Brettanomyces (Dekkera) species.</title>
        <authorList>
            <person name="Roach M.J."/>
            <person name="Borneman A.R."/>
        </authorList>
    </citation>
    <scope>NUCLEOTIDE SEQUENCE</scope>
    <source>
        <strain evidence="5">UCD 2041</strain>
    </source>
</reference>
<evidence type="ECO:0000259" key="4">
    <source>
        <dbReference type="Pfam" id="PF16979"/>
    </source>
</evidence>
<accession>A0A871R549</accession>
<evidence type="ECO:0000313" key="6">
    <source>
        <dbReference type="Proteomes" id="UP000663131"/>
    </source>
</evidence>
<feature type="compositionally biased region" description="Basic and acidic residues" evidence="2">
    <location>
        <begin position="128"/>
        <end position="139"/>
    </location>
</feature>
<evidence type="ECO:0000313" key="5">
    <source>
        <dbReference type="EMBL" id="QOU19365.1"/>
    </source>
</evidence>
<feature type="compositionally biased region" description="Basic and acidic residues" evidence="2">
    <location>
        <begin position="263"/>
        <end position="272"/>
    </location>
</feature>
<dbReference type="PANTHER" id="PTHR13335">
    <property type="entry name" value="TARGET OF RAPAMYCIN COMPLEX 2 SUBUNIT MAPKAP1"/>
    <property type="match status" value="1"/>
</dbReference>
<feature type="region of interest" description="Disordered" evidence="2">
    <location>
        <begin position="525"/>
        <end position="555"/>
    </location>
</feature>
<dbReference type="GO" id="GO:0038203">
    <property type="term" value="P:TORC2 signaling"/>
    <property type="evidence" value="ECO:0007669"/>
    <property type="project" value="TreeGrafter"/>
</dbReference>
<reference evidence="5" key="1">
    <citation type="submission" date="2020-10" db="EMBL/GenBank/DDBJ databases">
        <authorList>
            <person name="Palmer J.M."/>
        </authorList>
    </citation>
    <scope>NUCLEOTIDE SEQUENCE</scope>
    <source>
        <strain evidence="5">UCD 2041</strain>
    </source>
</reference>
<evidence type="ECO:0000256" key="2">
    <source>
        <dbReference type="SAM" id="MobiDB-lite"/>
    </source>
</evidence>
<sequence>MAFPVSSDILINVLRESCASIEQGYSKKQERIYQQQSSQSGVLNNAIGTNRSLESLKGVEKICFPCKIYKKGELEGLINVKRDFPLVSNLSSQESPPIDWNLHQESKFSEPLKEENESDESSISSIGNREEKTHFKEDGDNMISRKSGNGEFSETQSQKGVPESVITQVSDVEQSTPIESLKKLSIRKGNFQAQSQPSNNNVGLSKGKKNGILGRIMSRGAATNEHITTSGAIIDDSTSSDSFISKSSMISGSESALDDIQGTEDRSNHDEDVLNMNDEAIKSATDSDESVGSIESSEIADDDDQDYLLEPSYLASSYAEGGNDEVSGSSSDNYYLDSDYDDSDLIYDSSVETSSLHPHSSVYQGDHPVSRINFTRSRPGTYTPFKISRRGASIRSRNNALSASQRSRFSSNVRPANLSVIPARLSLAPASLQSHRIAGTRNSKSLTNMLSLYADGEDKKPSHQDLDFTKRPVKRCYRLKSRSTDKKDDFRPVDNFNMQESNTEDVHTPTKKVSLGLESEDELSFSPKVTANRSMSSACSLPSPKNGDEQSSFKGQDIKSDESLLAGDELSDVESLSTQNTGSESISLLSSPEKMDVKSKEMTVDTMEEPKSNLTALIRRKTLSLDYYEYVGGKKLPDDKISTVSVIIKELGFIKDSPLKVKIDTSATVVEMIGYVLLQVWKMHKPEIQKCHQQPNYWAMYLADDDGEAEDDFGVLSRTRKVKSYGTDEFFMTQVGEKEMKRNEVLTPSPLEMAEKKSKKQLSSLGSSNIVMEHARNTSVITIPSNLTPASHAMPHLLSPHTVQHDESSLITNESSVLDARSDQKKTDAAWKHEQQNTSQHQSLFKSNIFASNKKGDVRLSMYHRWTVWKRQQMSFKARHPKSLVVDGYQIYILPFNESNGSWYEAKTVSFNIEQIMRIKQSSKIPRYFKIFVNKSQNGVYKKYYLEAKSTTECREITSTIKNLIDTYRREFYH</sequence>
<feature type="compositionally biased region" description="Polar residues" evidence="2">
    <location>
        <begin position="574"/>
        <end position="590"/>
    </location>
</feature>
<feature type="domain" description="CRIM" evidence="3">
    <location>
        <begin position="611"/>
        <end position="744"/>
    </location>
</feature>
<dbReference type="KEGG" id="bbrx:BRETT_003512"/>
<feature type="domain" description="SIN1-type PH" evidence="4">
    <location>
        <begin position="862"/>
        <end position="966"/>
    </location>
</feature>
<evidence type="ECO:0008006" key="7">
    <source>
        <dbReference type="Google" id="ProtNLM"/>
    </source>
</evidence>
<dbReference type="GO" id="GO:0005737">
    <property type="term" value="C:cytoplasm"/>
    <property type="evidence" value="ECO:0007669"/>
    <property type="project" value="TreeGrafter"/>
</dbReference>
<dbReference type="Pfam" id="PF16979">
    <property type="entry name" value="SIN1_PH"/>
    <property type="match status" value="1"/>
</dbReference>
<gene>
    <name evidence="5" type="ORF">BRETT_003512</name>
</gene>
<evidence type="ECO:0000256" key="1">
    <source>
        <dbReference type="ARBA" id="ARBA00009407"/>
    </source>
</evidence>
<dbReference type="InterPro" id="IPR031313">
    <property type="entry name" value="Sin1_PH_dom"/>
</dbReference>
<dbReference type="OrthoDB" id="241990at2759"/>
<feature type="region of interest" description="Disordered" evidence="2">
    <location>
        <begin position="189"/>
        <end position="208"/>
    </location>
</feature>
<dbReference type="Gene3D" id="2.30.29.30">
    <property type="entry name" value="Pleckstrin-homology domain (PH domain)/Phosphotyrosine-binding domain (PTB)"/>
    <property type="match status" value="1"/>
</dbReference>
<dbReference type="PANTHER" id="PTHR13335:SF1">
    <property type="entry name" value="TARGET OF RAPAMYCIN COMPLEX 2 SUBUNIT MAPKAP1"/>
    <property type="match status" value="1"/>
</dbReference>
<dbReference type="Pfam" id="PF16978">
    <property type="entry name" value="CRIM"/>
    <property type="match status" value="1"/>
</dbReference>
<protein>
    <recommendedName>
        <fullName evidence="7">Target of rapamycin complex 2 subunit AVO1</fullName>
    </recommendedName>
</protein>
<dbReference type="Proteomes" id="UP000663131">
    <property type="component" value="Chromosome 6"/>
</dbReference>
<dbReference type="RefSeq" id="XP_041135858.1">
    <property type="nucleotide sequence ID" value="XM_041282019.1"/>
</dbReference>
<feature type="compositionally biased region" description="Polar residues" evidence="2">
    <location>
        <begin position="144"/>
        <end position="173"/>
    </location>
</feature>
<dbReference type="GO" id="GO:0031932">
    <property type="term" value="C:TORC2 complex"/>
    <property type="evidence" value="ECO:0007669"/>
    <property type="project" value="InterPro"/>
</dbReference>
<dbReference type="InterPro" id="IPR031567">
    <property type="entry name" value="CRIM_dom"/>
</dbReference>
<comment type="similarity">
    <text evidence="1">Belongs to the SIN1 family.</text>
</comment>
<feature type="compositionally biased region" description="Polar residues" evidence="2">
    <location>
        <begin position="527"/>
        <end position="540"/>
    </location>
</feature>
<feature type="region of interest" description="Disordered" evidence="2">
    <location>
        <begin position="108"/>
        <end position="173"/>
    </location>
</feature>
<dbReference type="EMBL" id="CP063134">
    <property type="protein sequence ID" value="QOU19365.1"/>
    <property type="molecule type" value="Genomic_DNA"/>
</dbReference>
<feature type="compositionally biased region" description="Polar residues" evidence="2">
    <location>
        <begin position="191"/>
        <end position="203"/>
    </location>
</feature>
<dbReference type="InterPro" id="IPR008828">
    <property type="entry name" value="Sin1/Avo1"/>
</dbReference>